<proteinExistence type="predicted"/>
<organism evidence="1 2">
    <name type="scientific">Enterovibrio norvegicus FF-454</name>
    <dbReference type="NCBI Taxonomy" id="1185651"/>
    <lineage>
        <taxon>Bacteria</taxon>
        <taxon>Pseudomonadati</taxon>
        <taxon>Pseudomonadota</taxon>
        <taxon>Gammaproteobacteria</taxon>
        <taxon>Vibrionales</taxon>
        <taxon>Vibrionaceae</taxon>
        <taxon>Enterovibrio</taxon>
    </lineage>
</organism>
<evidence type="ECO:0000313" key="2">
    <source>
        <dbReference type="Proteomes" id="UP000095039"/>
    </source>
</evidence>
<sequence>MPLMNAPRRRDQLKRFGPFVLLLLSIVGSGWVYLGEDFRIGNLLLTKHWNSKTINYIEESAYRDVTGLTTTEQHSNMVFLPDNTYSRDTQIILKNETENIQIVMSVSESGEWEVSGGYLKLKLGQIKDVTTGDTTELSEEDLALVRTFYRLGAEKVRRIDVLGDGSLLLTSLNHGSMILYNQS</sequence>
<dbReference type="AlphaFoldDB" id="A0A1E5C067"/>
<evidence type="ECO:0000313" key="1">
    <source>
        <dbReference type="EMBL" id="OEE58831.1"/>
    </source>
</evidence>
<gene>
    <name evidence="1" type="ORF">A1OK_02165</name>
</gene>
<name>A0A1E5C067_9GAMM</name>
<protein>
    <submittedName>
        <fullName evidence="1">Transcriptional regulator</fullName>
    </submittedName>
</protein>
<comment type="caution">
    <text evidence="1">The sequence shown here is derived from an EMBL/GenBank/DDBJ whole genome shotgun (WGS) entry which is preliminary data.</text>
</comment>
<dbReference type="Proteomes" id="UP000095039">
    <property type="component" value="Unassembled WGS sequence"/>
</dbReference>
<dbReference type="InterPro" id="IPR035288">
    <property type="entry name" value="ToxS"/>
</dbReference>
<dbReference type="Pfam" id="PF17323">
    <property type="entry name" value="ToxS"/>
    <property type="match status" value="1"/>
</dbReference>
<dbReference type="GO" id="GO:0016020">
    <property type="term" value="C:membrane"/>
    <property type="evidence" value="ECO:0007669"/>
    <property type="project" value="InterPro"/>
</dbReference>
<dbReference type="EMBL" id="AJWN02000090">
    <property type="protein sequence ID" value="OEE58831.1"/>
    <property type="molecule type" value="Genomic_DNA"/>
</dbReference>
<reference evidence="1 2" key="1">
    <citation type="journal article" date="2012" name="Science">
        <title>Ecological populations of bacteria act as socially cohesive units of antibiotic production and resistance.</title>
        <authorList>
            <person name="Cordero O.X."/>
            <person name="Wildschutte H."/>
            <person name="Kirkup B."/>
            <person name="Proehl S."/>
            <person name="Ngo L."/>
            <person name="Hussain F."/>
            <person name="Le Roux F."/>
            <person name="Mincer T."/>
            <person name="Polz M.F."/>
        </authorList>
    </citation>
    <scope>NUCLEOTIDE SEQUENCE [LARGE SCALE GENOMIC DNA]</scope>
    <source>
        <strain evidence="1 2">FF-454</strain>
    </source>
</reference>
<keyword evidence="2" id="KW-1185">Reference proteome</keyword>
<dbReference type="RefSeq" id="WP_016961050.1">
    <property type="nucleotide sequence ID" value="NZ_AJWN02000090.1"/>
</dbReference>
<accession>A0A1E5C067</accession>